<dbReference type="Pfam" id="PF04909">
    <property type="entry name" value="Amidohydro_2"/>
    <property type="match status" value="1"/>
</dbReference>
<dbReference type="EMBL" id="KF006347">
    <property type="protein sequence ID" value="AHX99712.1"/>
    <property type="molecule type" value="Genomic_DNA"/>
</dbReference>
<evidence type="ECO:0000313" key="2">
    <source>
        <dbReference type="EMBL" id="AHX99712.1"/>
    </source>
</evidence>
<dbReference type="PANTHER" id="PTHR35563:SF2">
    <property type="entry name" value="BARREL METAL-DEPENDENT HYDROLASE, PUTATIVE (AFU_ORTHOLOGUE AFUA_1G16240)-RELATED"/>
    <property type="match status" value="1"/>
</dbReference>
<dbReference type="InterPro" id="IPR006680">
    <property type="entry name" value="Amidohydro-rel"/>
</dbReference>
<protein>
    <submittedName>
        <fullName evidence="2">Metal-dependent hydrolase</fullName>
    </submittedName>
</protein>
<dbReference type="AlphaFoldDB" id="A0A023UF93"/>
<dbReference type="SUPFAM" id="SSF51556">
    <property type="entry name" value="Metallo-dependent hydrolases"/>
    <property type="match status" value="1"/>
</dbReference>
<dbReference type="PANTHER" id="PTHR35563">
    <property type="entry name" value="BARREL METAL-DEPENDENT HYDROLASE, PUTATIVE (AFU_ORTHOLOGUE AFUA_1G16240)-RELATED"/>
    <property type="match status" value="1"/>
</dbReference>
<reference evidence="2" key="1">
    <citation type="submission" date="2013-03" db="EMBL/GenBank/DDBJ databases">
        <authorList>
            <person name="Borui P."/>
            <person name="Yunsong Y."/>
        </authorList>
    </citation>
    <scope>NUCLEOTIDE SEQUENCE</scope>
    <source>
        <strain evidence="2">SH32</strain>
    </source>
</reference>
<gene>
    <name evidence="2" type="ORF">SHP0002</name>
</gene>
<dbReference type="Gene3D" id="3.20.20.140">
    <property type="entry name" value="Metal-dependent hydrolases"/>
    <property type="match status" value="1"/>
</dbReference>
<dbReference type="GO" id="GO:0016787">
    <property type="term" value="F:hydrolase activity"/>
    <property type="evidence" value="ECO:0007669"/>
    <property type="project" value="UniProtKB-KW"/>
</dbReference>
<dbReference type="InterPro" id="IPR032466">
    <property type="entry name" value="Metal_Hydrolase"/>
</dbReference>
<name>A0A023UF93_STAHA</name>
<evidence type="ECO:0000259" key="1">
    <source>
        <dbReference type="Pfam" id="PF04909"/>
    </source>
</evidence>
<feature type="domain" description="Amidohydrolase-related" evidence="1">
    <location>
        <begin position="16"/>
        <end position="92"/>
    </location>
</feature>
<keyword evidence="2" id="KW-0378">Hydrolase</keyword>
<organism evidence="2">
    <name type="scientific">Staphylococcus haemolyticus</name>
    <dbReference type="NCBI Taxonomy" id="1283"/>
    <lineage>
        <taxon>Bacteria</taxon>
        <taxon>Bacillati</taxon>
        <taxon>Bacillota</taxon>
        <taxon>Bacilli</taxon>
        <taxon>Bacillales</taxon>
        <taxon>Staphylococcaceae</taxon>
        <taxon>Staphylococcus</taxon>
    </lineage>
</organism>
<dbReference type="PATRIC" id="fig|1283.48.peg.2499"/>
<dbReference type="KEGG" id="shh:ShL2_02417"/>
<sequence length="94" mass="10838">MTVEGFEDLKALVKQGVYVKAKGFGRIEVEPIAAIKELIDINPDAIMFGTDLPSTRAKRPFSEQDIELIQKHFDEETQEKIFYKNALKFYRISE</sequence>
<accession>A0A023UF93</accession>
<dbReference type="InterPro" id="IPR052358">
    <property type="entry name" value="Aro_Compnd_Degr_Hydrolases"/>
</dbReference>
<reference evidence="2" key="2">
    <citation type="journal article" date="2014" name="PLoS ONE">
        <title>Characterization of the staphylococcal cassette chromosome composite island of Staphylococcus haemolyticus SH32, a methicillin-resistant clinical isolate from China.</title>
        <authorList>
            <person name="Yu D."/>
            <person name="Pi B."/>
            <person name="Chen Y."/>
            <person name="Wang Y."/>
            <person name="Ruan Z."/>
            <person name="Otto M."/>
            <person name="Yu Y."/>
        </authorList>
    </citation>
    <scope>NUCLEOTIDE SEQUENCE</scope>
    <source>
        <strain evidence="2">SH32</strain>
    </source>
</reference>
<proteinExistence type="predicted"/>